<feature type="compositionally biased region" description="Low complexity" evidence="1">
    <location>
        <begin position="98"/>
        <end position="117"/>
    </location>
</feature>
<dbReference type="EMBL" id="CP136897">
    <property type="protein sequence ID" value="WOL18124.1"/>
    <property type="molecule type" value="Genomic_DNA"/>
</dbReference>
<dbReference type="SUPFAM" id="SSF53098">
    <property type="entry name" value="Ribonuclease H-like"/>
    <property type="match status" value="1"/>
</dbReference>
<keyword evidence="4" id="KW-1185">Reference proteome</keyword>
<dbReference type="PANTHER" id="PTHR32166:SF24">
    <property type="entry name" value="F16P17.2 PROTEIN"/>
    <property type="match status" value="1"/>
</dbReference>
<dbReference type="InterPro" id="IPR058269">
    <property type="entry name" value="DUF7963"/>
</dbReference>
<dbReference type="AlphaFoldDB" id="A0AAQ3L0A7"/>
<evidence type="ECO:0000259" key="2">
    <source>
        <dbReference type="Pfam" id="PF25908"/>
    </source>
</evidence>
<feature type="domain" description="DUF7963" evidence="2">
    <location>
        <begin position="15"/>
        <end position="98"/>
    </location>
</feature>
<feature type="region of interest" description="Disordered" evidence="1">
    <location>
        <begin position="1"/>
        <end position="21"/>
    </location>
</feature>
<evidence type="ECO:0000256" key="1">
    <source>
        <dbReference type="SAM" id="MobiDB-lite"/>
    </source>
</evidence>
<dbReference type="InterPro" id="IPR012337">
    <property type="entry name" value="RNaseH-like_sf"/>
</dbReference>
<protein>
    <recommendedName>
        <fullName evidence="2">DUF7963 domain-containing protein</fullName>
    </recommendedName>
</protein>
<feature type="region of interest" description="Disordered" evidence="1">
    <location>
        <begin position="98"/>
        <end position="152"/>
    </location>
</feature>
<evidence type="ECO:0000313" key="4">
    <source>
        <dbReference type="Proteomes" id="UP001327560"/>
    </source>
</evidence>
<proteinExistence type="predicted"/>
<dbReference type="Proteomes" id="UP001327560">
    <property type="component" value="Chromosome 8"/>
</dbReference>
<sequence>MEAGAKESAGGEGGAEDATARAAKKRYERLMAVRSKATKGKGAWYWAHLEPILVTAAGSPHPSAAKLRCALCSSLFSASNPSRTASEHLKRGACPNFSSPSAADPSPSLAAAVDPVPISSLPPASPRIRPQHPPSRKRAITGPSQPKPPLVLSGGKEDLVALARLEDSVKKLKSPMASPAVALPKPQADAALALLADWLFESGGAVSPSALDHPKFQSFLNQVGLSPIPSRQLALSHLQARYLDVLSESEARIRDAAFFQLATDGWKSSATPSEHTVVSLVLNLPNGTTLFHRSLLTTGGAPSDYAEEVLWDAVTKLCGGLIDRCAGVVADRFKKKALQNLESRNQRMVNLSCQLQAFNSLIKDFSRRLPLFGRVSANCLKLANFVNSQSQVRNIFLKYQLEEHGHTRLLRSRPSGDKATDLAADFLVLEDVMDFARPIQMAVLDEDYKVVCVEEPMAKDMAELIQDGRFWTELEAVHSLLMLLKAMAREIEMERPLIGQCLPLWDELRSKIREWSTKFNAVDGGLVDSLIEKSFRKNYHPAWSAAFVLDPLFLVKDTSGKYLPPFKCLTSEQDKDVDRLITRLVSTEEAHIVLMEMMKWRSEGLDPLYARAVQEKQHDPSTGKMRIANPQSRRLVWETCLSEFKCLQKVAVRLIFLHATSIGLKGHSTLVRWMCAHAQSAAAQKIGFLTAYSKIGRRDFLNDEEKDAEVLNMGDDDVLSEFVEASSSV</sequence>
<gene>
    <name evidence="3" type="ORF">Cni_G26917</name>
</gene>
<reference evidence="3 4" key="1">
    <citation type="submission" date="2023-10" db="EMBL/GenBank/DDBJ databases">
        <title>Chromosome-scale genome assembly provides insights into flower coloration mechanisms of Canna indica.</title>
        <authorList>
            <person name="Li C."/>
        </authorList>
    </citation>
    <scope>NUCLEOTIDE SEQUENCE [LARGE SCALE GENOMIC DNA]</scope>
    <source>
        <tissue evidence="3">Flower</tissue>
    </source>
</reference>
<dbReference type="PANTHER" id="PTHR32166">
    <property type="entry name" value="OSJNBA0013A04.12 PROTEIN"/>
    <property type="match status" value="1"/>
</dbReference>
<name>A0AAQ3L0A7_9LILI</name>
<accession>A0AAQ3L0A7</accession>
<dbReference type="Pfam" id="PF25908">
    <property type="entry name" value="DUF7963"/>
    <property type="match status" value="1"/>
</dbReference>
<evidence type="ECO:0000313" key="3">
    <source>
        <dbReference type="EMBL" id="WOL18124.1"/>
    </source>
</evidence>
<organism evidence="3 4">
    <name type="scientific">Canna indica</name>
    <name type="common">Indian-shot</name>
    <dbReference type="NCBI Taxonomy" id="4628"/>
    <lineage>
        <taxon>Eukaryota</taxon>
        <taxon>Viridiplantae</taxon>
        <taxon>Streptophyta</taxon>
        <taxon>Embryophyta</taxon>
        <taxon>Tracheophyta</taxon>
        <taxon>Spermatophyta</taxon>
        <taxon>Magnoliopsida</taxon>
        <taxon>Liliopsida</taxon>
        <taxon>Zingiberales</taxon>
        <taxon>Cannaceae</taxon>
        <taxon>Canna</taxon>
    </lineage>
</organism>